<evidence type="ECO:0000313" key="3">
    <source>
        <dbReference type="Proteomes" id="UP000288812"/>
    </source>
</evidence>
<gene>
    <name evidence="2" type="ORF">EF514_01310</name>
</gene>
<dbReference type="EMBL" id="RLIH01000002">
    <property type="protein sequence ID" value="RVU55397.1"/>
    <property type="molecule type" value="Genomic_DNA"/>
</dbReference>
<dbReference type="RefSeq" id="WP_127723044.1">
    <property type="nucleotide sequence ID" value="NZ_RLIH01000002.1"/>
</dbReference>
<organism evidence="2 3">
    <name type="scientific">Anaerosphaera multitolerans</name>
    <dbReference type="NCBI Taxonomy" id="2487351"/>
    <lineage>
        <taxon>Bacteria</taxon>
        <taxon>Bacillati</taxon>
        <taxon>Bacillota</taxon>
        <taxon>Tissierellia</taxon>
        <taxon>Tissierellales</taxon>
        <taxon>Peptoniphilaceae</taxon>
        <taxon>Anaerosphaera</taxon>
    </lineage>
</organism>
<dbReference type="Pfam" id="PF24963">
    <property type="entry name" value="DUF7768"/>
    <property type="match status" value="1"/>
</dbReference>
<dbReference type="Proteomes" id="UP000288812">
    <property type="component" value="Unassembled WGS sequence"/>
</dbReference>
<dbReference type="AlphaFoldDB" id="A0A437S991"/>
<dbReference type="Gene3D" id="3.40.50.10400">
    <property type="entry name" value="Hypothetical protein PA1492"/>
    <property type="match status" value="1"/>
</dbReference>
<dbReference type="InterPro" id="IPR056670">
    <property type="entry name" value="DUF7768"/>
</dbReference>
<dbReference type="SUPFAM" id="SSF52309">
    <property type="entry name" value="N-(deoxy)ribosyltransferase-like"/>
    <property type="match status" value="1"/>
</dbReference>
<sequence length="103" mass="11855">MNKLIYVCSPYRGDIRTNTEQAKGYCRKIVQEGGIPIAPHLLFPQFMDDSIASERERAMEMNLEIMRHCDEIHVFGHQISFGMFEEIQAAKKLGIPVVQEEVE</sequence>
<comment type="caution">
    <text evidence="2">The sequence shown here is derived from an EMBL/GenBank/DDBJ whole genome shotgun (WGS) entry which is preliminary data.</text>
</comment>
<evidence type="ECO:0000313" key="2">
    <source>
        <dbReference type="EMBL" id="RVU55397.1"/>
    </source>
</evidence>
<evidence type="ECO:0000259" key="1">
    <source>
        <dbReference type="Pfam" id="PF24963"/>
    </source>
</evidence>
<keyword evidence="3" id="KW-1185">Reference proteome</keyword>
<proteinExistence type="predicted"/>
<protein>
    <submittedName>
        <fullName evidence="2">DUF4406 domain-containing protein</fullName>
    </submittedName>
</protein>
<dbReference type="OrthoDB" id="9807423at2"/>
<reference evidence="2 3" key="1">
    <citation type="submission" date="2018-11" db="EMBL/GenBank/DDBJ databases">
        <title>Genome sequencing and assembly of Anaerosphaera sp. nov., GS7-6-2.</title>
        <authorList>
            <person name="Rettenmaier R."/>
            <person name="Liebl W."/>
            <person name="Zverlov V."/>
        </authorList>
    </citation>
    <scope>NUCLEOTIDE SEQUENCE [LARGE SCALE GENOMIC DNA]</scope>
    <source>
        <strain evidence="2 3">GS7-6-2</strain>
    </source>
</reference>
<feature type="domain" description="DUF7768" evidence="1">
    <location>
        <begin position="3"/>
        <end position="98"/>
    </location>
</feature>
<accession>A0A437S991</accession>
<name>A0A437S991_9FIRM</name>